<comment type="caution">
    <text evidence="1">The sequence shown here is derived from an EMBL/GenBank/DDBJ whole genome shotgun (WGS) entry which is preliminary data.</text>
</comment>
<evidence type="ECO:0000313" key="2">
    <source>
        <dbReference type="Proteomes" id="UP000814128"/>
    </source>
</evidence>
<name>A0ACB8QAH2_9AGAM</name>
<dbReference type="Proteomes" id="UP000814128">
    <property type="component" value="Unassembled WGS sequence"/>
</dbReference>
<reference evidence="1" key="2">
    <citation type="journal article" date="2022" name="New Phytol.">
        <title>Evolutionary transition to the ectomycorrhizal habit in the genomes of a hyperdiverse lineage of mushroom-forming fungi.</title>
        <authorList>
            <person name="Looney B."/>
            <person name="Miyauchi S."/>
            <person name="Morin E."/>
            <person name="Drula E."/>
            <person name="Courty P.E."/>
            <person name="Kohler A."/>
            <person name="Kuo A."/>
            <person name="LaButti K."/>
            <person name="Pangilinan J."/>
            <person name="Lipzen A."/>
            <person name="Riley R."/>
            <person name="Andreopoulos W."/>
            <person name="He G."/>
            <person name="Johnson J."/>
            <person name="Nolan M."/>
            <person name="Tritt A."/>
            <person name="Barry K.W."/>
            <person name="Grigoriev I.V."/>
            <person name="Nagy L.G."/>
            <person name="Hibbett D."/>
            <person name="Henrissat B."/>
            <person name="Matheny P.B."/>
            <person name="Labbe J."/>
            <person name="Martin F.M."/>
        </authorList>
    </citation>
    <scope>NUCLEOTIDE SEQUENCE</scope>
    <source>
        <strain evidence="1">EC-137</strain>
    </source>
</reference>
<accession>A0ACB8QAH2</accession>
<sequence>MGVNVEALKAKSESSTPEPVPTPVRTGPQLIGHLSLANDEARRTFEEIADNHYQYNTLGRSREELESMTCDCVYEHDEDPPHVACGEGSDCINRLTQVECLPGDCRCKSYCQNQRFQRKQYAPIEIVKTEMKGFGLRAADNIPKDAFIYEYVGDVVSNPSFVKRMRQYAEEGIRHFYFMLLQRDEFIDATKRGGIGRFANHSCSPNCYVAKWTVGDRVRMGIFAKRKIQKHEELTFNYNVDRYGHEAQTCYCGEPQCVGFIGGKTQTDVGAMDDMYLDALGLTDEIERLGLKGNKKRRGKKLDEDYMPAMKPLLEKEVPKFIQAMRSMPKRLLIVKLLTRMQNTDDQAVFRQIMRLRGFSLMTNVMDDYKEDSEVLSLAVSCMSKWPLLSRNKIDDSKISGPVQRCTESDNELLKTAAQKLLDAWSVLETAYRIPKRLKDTDDNSSVTHDFLTPADLFGSAADLRPSKKYKKEFDDAPILDIKPLGYAVQPREAREAPSTPVFVPEEPKEPLIKRPSKAQTASIIAAALATQQAEAAAAAVRAEEEKKKAEAKAEREKRRHERKERERSKKDKAASREANKEKRLLKLVGAVVVKVMSKYKAKLPTETFKKHAKELTHLVAEKEKKTASYKDDKLDALPDEKQAKIKKFAKEYIHKVIHRLEKGKRTSGSGPGSRSGSGVLQSPLTPPSSSIPVTLSTWPTLLSAEGDEAEGDLGMTVEEAMDLSDEESEGDEEEDEESREEKGRGEDEDMLDANLISRGPDEPASTESVEPATPISCEGLTDPRLRLGATWDKNDSGHPSLQQEELMVLS</sequence>
<dbReference type="EMBL" id="MU273727">
    <property type="protein sequence ID" value="KAI0028737.1"/>
    <property type="molecule type" value="Genomic_DNA"/>
</dbReference>
<evidence type="ECO:0000313" key="1">
    <source>
        <dbReference type="EMBL" id="KAI0028737.1"/>
    </source>
</evidence>
<keyword evidence="2" id="KW-1185">Reference proteome</keyword>
<reference evidence="1" key="1">
    <citation type="submission" date="2021-02" db="EMBL/GenBank/DDBJ databases">
        <authorList>
            <consortium name="DOE Joint Genome Institute"/>
            <person name="Ahrendt S."/>
            <person name="Looney B.P."/>
            <person name="Miyauchi S."/>
            <person name="Morin E."/>
            <person name="Drula E."/>
            <person name="Courty P.E."/>
            <person name="Chicoki N."/>
            <person name="Fauchery L."/>
            <person name="Kohler A."/>
            <person name="Kuo A."/>
            <person name="Labutti K."/>
            <person name="Pangilinan J."/>
            <person name="Lipzen A."/>
            <person name="Riley R."/>
            <person name="Andreopoulos W."/>
            <person name="He G."/>
            <person name="Johnson J."/>
            <person name="Barry K.W."/>
            <person name="Grigoriev I.V."/>
            <person name="Nagy L."/>
            <person name="Hibbett D."/>
            <person name="Henrissat B."/>
            <person name="Matheny P.B."/>
            <person name="Labbe J."/>
            <person name="Martin F."/>
        </authorList>
    </citation>
    <scope>NUCLEOTIDE SEQUENCE</scope>
    <source>
        <strain evidence="1">EC-137</strain>
    </source>
</reference>
<proteinExistence type="predicted"/>
<gene>
    <name evidence="1" type="ORF">K488DRAFT_57880</name>
</gene>
<protein>
    <submittedName>
        <fullName evidence="1">Uncharacterized protein</fullName>
    </submittedName>
</protein>
<organism evidence="1 2">
    <name type="scientific">Vararia minispora EC-137</name>
    <dbReference type="NCBI Taxonomy" id="1314806"/>
    <lineage>
        <taxon>Eukaryota</taxon>
        <taxon>Fungi</taxon>
        <taxon>Dikarya</taxon>
        <taxon>Basidiomycota</taxon>
        <taxon>Agaricomycotina</taxon>
        <taxon>Agaricomycetes</taxon>
        <taxon>Russulales</taxon>
        <taxon>Lachnocladiaceae</taxon>
        <taxon>Vararia</taxon>
    </lineage>
</organism>